<proteinExistence type="predicted"/>
<protein>
    <submittedName>
        <fullName evidence="1">Uncharacterized protein</fullName>
    </submittedName>
</protein>
<keyword evidence="2" id="KW-1185">Reference proteome</keyword>
<dbReference type="KEGG" id="vg:14013342"/>
<dbReference type="OrthoDB" id="15436at10239"/>
<evidence type="ECO:0000313" key="2">
    <source>
        <dbReference type="Proteomes" id="UP000007520"/>
    </source>
</evidence>
<dbReference type="RefSeq" id="YP_007007899.1">
    <property type="nucleotide sequence ID" value="NC_019529.1"/>
</dbReference>
<dbReference type="Proteomes" id="UP000007520">
    <property type="component" value="Segment"/>
</dbReference>
<name>H6WXG7_9CAUD</name>
<sequence length="861" mass="93122">MTTITVGTPVTAPITPGRDDSNVWPTHIAKYGKGGFEVVDAIQDRDLITDERREDKAVLVRSAANGKPALFEYSNGNWNEIPLEGGSSNGMTFKDDLFTTDNVDTATFESSSVKEINDAGTSVSVTPFTTYTDERTSGTTDEGGQTYVPVRANKVSLMSPLQMFSDPNEELGVVMEIQHDAFEAKRADGYLAYIGYPIEIIAQPEAENYHAKGKIWPTDLVVDSQGTSIAINKAQKTVGIQEGDNLDPNVTGGADFLVAYRISLAGVAPNEGRVRIYLAQGQQFDESSDIVVDVDGQALAAEKHYKAGDTLGDLEVVGVLNAKGLTNLTMHVVHTFTTDNIMINERAKGISGIMVQALDENSKTGQALVQYELDTRQVIEFSREWLGQKRMSFDSVVNHDSKRQTGAAGQGISLADGLHFYNPHPAATEVKDGQLIISDDGSNICDFSLGKFFSTAETVALRGKQVDVTLEVNNSTNGWNLYLLKWTGAPDKYTKELYKTRDGGGMPIWEDGWGVSDVKFISEDITSGTHAVTKTFTVPQDANNYAVIVAPVEAEIPMTLKVSKFELDVVNPFYMYEMYQSNKLDEVHLRASEEFLETIQDNQGLGGLRYTINTAADGLPMPCGKIHKGRADITLDSTVNTVAGSGASGGEGALKFMAEGTATINTELRIWSEQAKGTNSVVTFWWVIIAANGTESKILKSETSFNIPGGSQAVYTMKPFDLLVAPGDRIALKASADKADGAFIESVSPSKPMVDVKINFKELLATTADDPLSGLDLSGFDDVLQAPIILTKTVVNRSSIDIPFEVPDGADLVVLGAVKEAVSGIIEPVDDLHYSYNTITNILTVSFGEVATVQLTLGLYM</sequence>
<accession>H6WXG7</accession>
<dbReference type="GeneID" id="14013342"/>
<gene>
    <name evidence="1" type="ORF">pVp-1_0076</name>
</gene>
<dbReference type="EMBL" id="JQ340389">
    <property type="protein sequence ID" value="AFB83933.1"/>
    <property type="molecule type" value="Genomic_DNA"/>
</dbReference>
<organism evidence="1 2">
    <name type="scientific">Vibrio phage pVp-1</name>
    <dbReference type="NCBI Taxonomy" id="1150989"/>
    <lineage>
        <taxon>Viruses</taxon>
        <taxon>Duplodnaviria</taxon>
        <taxon>Heunggongvirae</taxon>
        <taxon>Uroviricota</taxon>
        <taxon>Caudoviricetes</taxon>
        <taxon>Demerecviridae</taxon>
        <taxon>Ermolyevavirinae</taxon>
        <taxon>Vipunavirus</taxon>
        <taxon>Vipunavirus pVp1</taxon>
    </lineage>
</organism>
<evidence type="ECO:0000313" key="1">
    <source>
        <dbReference type="EMBL" id="AFB83933.1"/>
    </source>
</evidence>
<reference evidence="1 2" key="1">
    <citation type="journal article" date="2012" name="J. Virol.">
        <title>Complete Genome Sequence of a Novel Marine Siphovirus, pVp-1, Infecting Vibrio parahaemolyticus.</title>
        <authorList>
            <person name="Kim J.H."/>
            <person name="Jun J.W."/>
            <person name="Choresca C.H."/>
            <person name="Shin S.P."/>
            <person name="Han J.E."/>
            <person name="Park S.C."/>
        </authorList>
    </citation>
    <scope>NUCLEOTIDE SEQUENCE [LARGE SCALE GENOMIC DNA]</scope>
</reference>